<proteinExistence type="predicted"/>
<evidence type="ECO:0000313" key="1">
    <source>
        <dbReference type="EMBL" id="RDZ28077.1"/>
    </source>
</evidence>
<evidence type="ECO:0000313" key="2">
    <source>
        <dbReference type="Proteomes" id="UP000264492"/>
    </source>
</evidence>
<protein>
    <submittedName>
        <fullName evidence="1">Uncharacterized protein</fullName>
    </submittedName>
</protein>
<name>A0A371K2J6_9GAMM</name>
<sequence>MQQATTRITDWMQSDAQDALVVDVIERLERITAPLGCYAARMRHVLAAARTGTVAIEPGRTYDYVLGAFHACATEIDEEAWSDIDAQPDRLRGKEG</sequence>
<dbReference type="EMBL" id="QTSU01000001">
    <property type="protein sequence ID" value="RDZ28077.1"/>
    <property type="molecule type" value="Genomic_DNA"/>
</dbReference>
<accession>A0A371K2J6</accession>
<reference evidence="1 2" key="1">
    <citation type="submission" date="2018-08" db="EMBL/GenBank/DDBJ databases">
        <title>Lysobacter sp. zong2l5, whole genome shotgun sequence.</title>
        <authorList>
            <person name="Zhang X."/>
            <person name="Feng G."/>
            <person name="Zhu H."/>
        </authorList>
    </citation>
    <scope>NUCLEOTIDE SEQUENCE [LARGE SCALE GENOMIC DNA]</scope>
    <source>
        <strain evidence="2">zong2l5</strain>
    </source>
</reference>
<dbReference type="Proteomes" id="UP000264492">
    <property type="component" value="Unassembled WGS sequence"/>
</dbReference>
<dbReference type="AlphaFoldDB" id="A0A371K2J6"/>
<comment type="caution">
    <text evidence="1">The sequence shown here is derived from an EMBL/GenBank/DDBJ whole genome shotgun (WGS) entry which is preliminary data.</text>
</comment>
<keyword evidence="2" id="KW-1185">Reference proteome</keyword>
<gene>
    <name evidence="1" type="ORF">DX914_02720</name>
</gene>
<organism evidence="1 2">
    <name type="scientific">Lysobacter silvisoli</name>
    <dbReference type="NCBI Taxonomy" id="2293254"/>
    <lineage>
        <taxon>Bacteria</taxon>
        <taxon>Pseudomonadati</taxon>
        <taxon>Pseudomonadota</taxon>
        <taxon>Gammaproteobacteria</taxon>
        <taxon>Lysobacterales</taxon>
        <taxon>Lysobacteraceae</taxon>
        <taxon>Lysobacter</taxon>
    </lineage>
</organism>